<feature type="compositionally biased region" description="Basic and acidic residues" evidence="1">
    <location>
        <begin position="1"/>
        <end position="33"/>
    </location>
</feature>
<dbReference type="AlphaFoldDB" id="A0A0A9CUV1"/>
<evidence type="ECO:0000256" key="1">
    <source>
        <dbReference type="SAM" id="MobiDB-lite"/>
    </source>
</evidence>
<dbReference type="EMBL" id="GBRH01220755">
    <property type="protein sequence ID" value="JAD77140.1"/>
    <property type="molecule type" value="Transcribed_RNA"/>
</dbReference>
<sequence length="92" mass="10445">MHQRIGVEQDHARVHRPVHDPIARRCRRAEAEAPRPPPRSRRRRRRCRRSGATCTTPAPGTALGSSSRSCPRHRHSLRPAAQSGLLPLPCHW</sequence>
<feature type="compositionally biased region" description="Low complexity" evidence="1">
    <location>
        <begin position="50"/>
        <end position="69"/>
    </location>
</feature>
<protein>
    <submittedName>
        <fullName evidence="2">Uncharacterized protein</fullName>
    </submittedName>
</protein>
<proteinExistence type="predicted"/>
<feature type="region of interest" description="Disordered" evidence="1">
    <location>
        <begin position="1"/>
        <end position="83"/>
    </location>
</feature>
<accession>A0A0A9CUV1</accession>
<organism evidence="2">
    <name type="scientific">Arundo donax</name>
    <name type="common">Giant reed</name>
    <name type="synonym">Donax arundinaceus</name>
    <dbReference type="NCBI Taxonomy" id="35708"/>
    <lineage>
        <taxon>Eukaryota</taxon>
        <taxon>Viridiplantae</taxon>
        <taxon>Streptophyta</taxon>
        <taxon>Embryophyta</taxon>
        <taxon>Tracheophyta</taxon>
        <taxon>Spermatophyta</taxon>
        <taxon>Magnoliopsida</taxon>
        <taxon>Liliopsida</taxon>
        <taxon>Poales</taxon>
        <taxon>Poaceae</taxon>
        <taxon>PACMAD clade</taxon>
        <taxon>Arundinoideae</taxon>
        <taxon>Arundineae</taxon>
        <taxon>Arundo</taxon>
    </lineage>
</organism>
<name>A0A0A9CUV1_ARUDO</name>
<feature type="compositionally biased region" description="Basic residues" evidence="1">
    <location>
        <begin position="38"/>
        <end position="49"/>
    </location>
</feature>
<reference evidence="2" key="1">
    <citation type="submission" date="2014-09" db="EMBL/GenBank/DDBJ databases">
        <authorList>
            <person name="Magalhaes I.L.F."/>
            <person name="Oliveira U."/>
            <person name="Santos F.R."/>
            <person name="Vidigal T.H.D.A."/>
            <person name="Brescovit A.D."/>
            <person name="Santos A.J."/>
        </authorList>
    </citation>
    <scope>NUCLEOTIDE SEQUENCE</scope>
    <source>
        <tissue evidence="2">Shoot tissue taken approximately 20 cm above the soil surface</tissue>
    </source>
</reference>
<evidence type="ECO:0000313" key="2">
    <source>
        <dbReference type="EMBL" id="JAD77140.1"/>
    </source>
</evidence>
<reference evidence="2" key="2">
    <citation type="journal article" date="2015" name="Data Brief">
        <title>Shoot transcriptome of the giant reed, Arundo donax.</title>
        <authorList>
            <person name="Barrero R.A."/>
            <person name="Guerrero F.D."/>
            <person name="Moolhuijzen P."/>
            <person name="Goolsby J.A."/>
            <person name="Tidwell J."/>
            <person name="Bellgard S.E."/>
            <person name="Bellgard M.I."/>
        </authorList>
    </citation>
    <scope>NUCLEOTIDE SEQUENCE</scope>
    <source>
        <tissue evidence="2">Shoot tissue taken approximately 20 cm above the soil surface</tissue>
    </source>
</reference>